<keyword evidence="2" id="KW-0472">Membrane</keyword>
<evidence type="ECO:0000256" key="2">
    <source>
        <dbReference type="SAM" id="Phobius"/>
    </source>
</evidence>
<dbReference type="RefSeq" id="WP_147666051.1">
    <property type="nucleotide sequence ID" value="NZ_VDUW01000002.1"/>
</dbReference>
<feature type="compositionally biased region" description="Basic and acidic residues" evidence="1">
    <location>
        <begin position="1"/>
        <end position="43"/>
    </location>
</feature>
<feature type="region of interest" description="Disordered" evidence="1">
    <location>
        <begin position="1"/>
        <end position="50"/>
    </location>
</feature>
<proteinExistence type="predicted"/>
<keyword evidence="3" id="KW-0240">DNA-directed RNA polymerase</keyword>
<sequence>MGTKQLEKTSTEKQTKQEQRRATKKKEQSAKESTRKKEKQEKKVAKRKTKKPRLRMIPIWLRLIIILLLAFVVLIVGLMIGYGVLGDGNPKDALKIETWQHVIDIVKKEK</sequence>
<evidence type="ECO:0000313" key="4">
    <source>
        <dbReference type="Proteomes" id="UP000321574"/>
    </source>
</evidence>
<keyword evidence="2" id="KW-0812">Transmembrane</keyword>
<feature type="transmembrane region" description="Helical" evidence="2">
    <location>
        <begin position="59"/>
        <end position="85"/>
    </location>
</feature>
<evidence type="ECO:0000256" key="1">
    <source>
        <dbReference type="SAM" id="MobiDB-lite"/>
    </source>
</evidence>
<dbReference type="EMBL" id="VDUW01000002">
    <property type="protein sequence ID" value="TXL66652.1"/>
    <property type="molecule type" value="Genomic_DNA"/>
</dbReference>
<dbReference type="OrthoDB" id="2300232at2"/>
<organism evidence="3 4">
    <name type="scientific">Cerasibacillus terrae</name>
    <dbReference type="NCBI Taxonomy" id="2498845"/>
    <lineage>
        <taxon>Bacteria</taxon>
        <taxon>Bacillati</taxon>
        <taxon>Bacillota</taxon>
        <taxon>Bacilli</taxon>
        <taxon>Bacillales</taxon>
        <taxon>Bacillaceae</taxon>
        <taxon>Cerasibacillus</taxon>
    </lineage>
</organism>
<protein>
    <submittedName>
        <fullName evidence="3">DNA-directed RNA polymerase subunit beta</fullName>
    </submittedName>
</protein>
<dbReference type="AlphaFoldDB" id="A0A5C8P061"/>
<comment type="caution">
    <text evidence="3">The sequence shown here is derived from an EMBL/GenBank/DDBJ whole genome shotgun (WGS) entry which is preliminary data.</text>
</comment>
<keyword evidence="2" id="KW-1133">Transmembrane helix</keyword>
<evidence type="ECO:0000313" key="3">
    <source>
        <dbReference type="EMBL" id="TXL66652.1"/>
    </source>
</evidence>
<dbReference type="Pfam" id="PF11772">
    <property type="entry name" value="EpuA"/>
    <property type="match status" value="1"/>
</dbReference>
<keyword evidence="3" id="KW-0804">Transcription</keyword>
<dbReference type="Proteomes" id="UP000321574">
    <property type="component" value="Unassembled WGS sequence"/>
</dbReference>
<reference evidence="3 4" key="1">
    <citation type="submission" date="2019-06" db="EMBL/GenBank/DDBJ databases">
        <title>Cerasibacillus sp. nov., isolated from maize field.</title>
        <authorList>
            <person name="Lin S.-Y."/>
            <person name="Tsai C.-F."/>
            <person name="Young C.-C."/>
        </authorList>
    </citation>
    <scope>NUCLEOTIDE SEQUENCE [LARGE SCALE GENOMIC DNA]</scope>
    <source>
        <strain evidence="3 4">CC-CFT480</strain>
    </source>
</reference>
<dbReference type="InterPro" id="IPR024596">
    <property type="entry name" value="RNApol_su_b/EpuA"/>
</dbReference>
<keyword evidence="4" id="KW-1185">Reference proteome</keyword>
<name>A0A5C8P061_9BACI</name>
<gene>
    <name evidence="3" type="ORF">FHP05_04520</name>
</gene>
<accession>A0A5C8P061</accession>
<dbReference type="GO" id="GO:0000428">
    <property type="term" value="C:DNA-directed RNA polymerase complex"/>
    <property type="evidence" value="ECO:0007669"/>
    <property type="project" value="UniProtKB-KW"/>
</dbReference>